<organism evidence="16 17">
    <name type="scientific">Tilletiopsis washingtonensis</name>
    <dbReference type="NCBI Taxonomy" id="58919"/>
    <lineage>
        <taxon>Eukaryota</taxon>
        <taxon>Fungi</taxon>
        <taxon>Dikarya</taxon>
        <taxon>Basidiomycota</taxon>
        <taxon>Ustilaginomycotina</taxon>
        <taxon>Exobasidiomycetes</taxon>
        <taxon>Entylomatales</taxon>
        <taxon>Entylomatales incertae sedis</taxon>
        <taxon>Tilletiopsis</taxon>
    </lineage>
</organism>
<comment type="subcellular location">
    <subcellularLocation>
        <location evidence="1 15">Mitochondrion inner membrane</location>
    </subcellularLocation>
</comment>
<evidence type="ECO:0000256" key="11">
    <source>
        <dbReference type="ARBA" id="ARBA00023310"/>
    </source>
</evidence>
<proteinExistence type="inferred from homology"/>
<evidence type="ECO:0000256" key="3">
    <source>
        <dbReference type="ARBA" id="ARBA00022448"/>
    </source>
</evidence>
<dbReference type="PANTHER" id="PTHR12427">
    <property type="entry name" value="ATP SYNTHASE E CHAIN, MITOCHONDRIAL"/>
    <property type="match status" value="1"/>
</dbReference>
<dbReference type="GO" id="GO:0015986">
    <property type="term" value="P:proton motive force-driven ATP synthesis"/>
    <property type="evidence" value="ECO:0007669"/>
    <property type="project" value="InterPro"/>
</dbReference>
<comment type="similarity">
    <text evidence="2 15">Belongs to the ATPase e subunit family.</text>
</comment>
<evidence type="ECO:0000313" key="16">
    <source>
        <dbReference type="EMBL" id="PWO00883.1"/>
    </source>
</evidence>
<keyword evidence="7" id="KW-0007">Acetylation</keyword>
<evidence type="ECO:0000313" key="17">
    <source>
        <dbReference type="Proteomes" id="UP000245946"/>
    </source>
</evidence>
<dbReference type="EMBL" id="KZ819284">
    <property type="protein sequence ID" value="PWO00883.1"/>
    <property type="molecule type" value="Genomic_DNA"/>
</dbReference>
<evidence type="ECO:0000256" key="15">
    <source>
        <dbReference type="RuleBase" id="RU367005"/>
    </source>
</evidence>
<keyword evidence="17" id="KW-1185">Reference proteome</keyword>
<dbReference type="GO" id="GO:0005743">
    <property type="term" value="C:mitochondrial inner membrane"/>
    <property type="evidence" value="ECO:0007669"/>
    <property type="project" value="UniProtKB-SubCell"/>
</dbReference>
<keyword evidence="9 15" id="KW-0496">Mitochondrion</keyword>
<evidence type="ECO:0000256" key="4">
    <source>
        <dbReference type="ARBA" id="ARBA00022547"/>
    </source>
</evidence>
<keyword evidence="4 15" id="KW-0138">CF(0)</keyword>
<keyword evidence="3 15" id="KW-0813">Transport</keyword>
<dbReference type="InterPro" id="IPR008386">
    <property type="entry name" value="ATP_synth_F0_esu_mt"/>
</dbReference>
<dbReference type="PANTHER" id="PTHR12427:SF1">
    <property type="entry name" value="ATP SYNTHASE SUBUNIT E, MITOCHONDRIAL"/>
    <property type="match status" value="1"/>
</dbReference>
<evidence type="ECO:0000256" key="9">
    <source>
        <dbReference type="ARBA" id="ARBA00023128"/>
    </source>
</evidence>
<dbReference type="AlphaFoldDB" id="A0A316ZIV2"/>
<dbReference type="Proteomes" id="UP000245946">
    <property type="component" value="Unassembled WGS sequence"/>
</dbReference>
<keyword evidence="10" id="KW-0472">Membrane</keyword>
<keyword evidence="11 15" id="KW-0066">ATP synthesis</keyword>
<dbReference type="Pfam" id="PF05680">
    <property type="entry name" value="ATP-synt_E"/>
    <property type="match status" value="1"/>
</dbReference>
<keyword evidence="8 15" id="KW-0406">Ion transport</keyword>
<dbReference type="RefSeq" id="XP_025601161.1">
    <property type="nucleotide sequence ID" value="XM_025741455.1"/>
</dbReference>
<keyword evidence="5 15" id="KW-0375">Hydrogen ion transport</keyword>
<keyword evidence="6 15" id="KW-0999">Mitochondrion inner membrane</keyword>
<comment type="subunit">
    <text evidence="15">F-type ATPases have 2 components, CF(1) - the catalytic core - and CF(0) - the membrane proton channel. CF(1) and CF(0) have multiple subunits.</text>
</comment>
<gene>
    <name evidence="16" type="ORF">FA09DRAFT_327595</name>
</gene>
<evidence type="ECO:0000256" key="13">
    <source>
        <dbReference type="ARBA" id="ARBA00064647"/>
    </source>
</evidence>
<evidence type="ECO:0000256" key="12">
    <source>
        <dbReference type="ARBA" id="ARBA00057306"/>
    </source>
</evidence>
<reference evidence="16 17" key="1">
    <citation type="journal article" date="2018" name="Mol. Biol. Evol.">
        <title>Broad Genomic Sampling Reveals a Smut Pathogenic Ancestry of the Fungal Clade Ustilaginomycotina.</title>
        <authorList>
            <person name="Kijpornyongpan T."/>
            <person name="Mondo S.J."/>
            <person name="Barry K."/>
            <person name="Sandor L."/>
            <person name="Lee J."/>
            <person name="Lipzen A."/>
            <person name="Pangilinan J."/>
            <person name="LaButti K."/>
            <person name="Hainaut M."/>
            <person name="Henrissat B."/>
            <person name="Grigoriev I.V."/>
            <person name="Spatafora J.W."/>
            <person name="Aime M.C."/>
        </authorList>
    </citation>
    <scope>NUCLEOTIDE SEQUENCE [LARGE SCALE GENOMIC DNA]</scope>
    <source>
        <strain evidence="16 17">MCA 4186</strain>
    </source>
</reference>
<dbReference type="OrthoDB" id="2125027at2759"/>
<name>A0A316ZIV2_9BASI</name>
<comment type="subunit">
    <text evidence="13">Component of the ATP synthase complex composed at least of ATP5F1A/subunit alpha, ATP5F1B/subunit beta, ATP5MC1/subunit c (homooctomer), MT-ATP6/subunit a, MT-ATP8/subunit 8, ATP5ME/subunit e, ATP5MF/subunit f, ATP5MG/subunit g, ATP5MK/subunit k, ATP5MJ/subunit j, ATP5F1C/subunit gamma, ATP5F1D/subunit delta, ATP5F1E/subunit epsilon, ATP5PF/subunit F6, ATP5PB/subunit b, ATP5PD/subunit d, ATP5PO/subunit OSCP. ATP synthase complex consists of a soluble F(1) head domain (subunits alpha(3) and beta(3)) - the catalytic core - and a membrane F(0) domain - the membrane proton channel (subunits c, a, 8, e, f, g, k and j). These two domains are linked by a central stalk (subunits gamma, delta, and epsilon) rotating inside the F1 region and a stationary peripheral stalk (subunits F6, b, d, and OSCP).</text>
</comment>
<dbReference type="STRING" id="58919.A0A316ZIV2"/>
<comment type="function">
    <text evidence="12 15">Subunit e, of the mitochondrial membrane ATP synthase complex (F(1)F(0) ATP synthase or Complex V) that produces ATP from ADP in the presence of a proton gradient across the membrane which is generated by electron transport complexes of the respiratory chain. ATP synthase complex consist of a soluble F(1) head domain - the catalytic core - and a membrane F(1) domain - the membrane proton channel. These two domains are linked by a central stalk rotating inside the F(1) region and a stationary peripheral stalk. During catalysis, ATP synthesis in the catalytic domain of F(1) is coupled via a rotary mechanism of the central stalk subunits to proton translocation. In vivo, can only synthesize ATP although its ATP hydrolase activity can be activated artificially in vitro. Part of the complex F(0) domain.</text>
</comment>
<dbReference type="GO" id="GO:0015078">
    <property type="term" value="F:proton transmembrane transporter activity"/>
    <property type="evidence" value="ECO:0007669"/>
    <property type="project" value="InterPro"/>
</dbReference>
<accession>A0A316ZIV2</accession>
<evidence type="ECO:0000256" key="7">
    <source>
        <dbReference type="ARBA" id="ARBA00022990"/>
    </source>
</evidence>
<evidence type="ECO:0000256" key="2">
    <source>
        <dbReference type="ARBA" id="ARBA00007333"/>
    </source>
</evidence>
<dbReference type="GeneID" id="37268999"/>
<protein>
    <recommendedName>
        <fullName evidence="14 15">ATP synthase F(0) complex subunit e, mitochondrial</fullName>
    </recommendedName>
</protein>
<evidence type="ECO:0000256" key="1">
    <source>
        <dbReference type="ARBA" id="ARBA00004273"/>
    </source>
</evidence>
<evidence type="ECO:0000256" key="6">
    <source>
        <dbReference type="ARBA" id="ARBA00022792"/>
    </source>
</evidence>
<evidence type="ECO:0000256" key="10">
    <source>
        <dbReference type="ARBA" id="ARBA00023136"/>
    </source>
</evidence>
<evidence type="ECO:0000256" key="5">
    <source>
        <dbReference type="ARBA" id="ARBA00022781"/>
    </source>
</evidence>
<evidence type="ECO:0000256" key="8">
    <source>
        <dbReference type="ARBA" id="ARBA00023065"/>
    </source>
</evidence>
<evidence type="ECO:0000256" key="14">
    <source>
        <dbReference type="ARBA" id="ARBA00074682"/>
    </source>
</evidence>
<sequence>MVSPVVNVVRYSALVGGIGYGVVHRRTLQKREDARAIAAEKKHQEQLKVQAQKEKDQSIIASVRGGAGGVVTNPEDPKFDLEKYIASFDK</sequence>
<dbReference type="GO" id="GO:0045259">
    <property type="term" value="C:proton-transporting ATP synthase complex"/>
    <property type="evidence" value="ECO:0007669"/>
    <property type="project" value="UniProtKB-UniRule"/>
</dbReference>